<keyword evidence="1 3" id="KW-0378">Hydrolase</keyword>
<dbReference type="RefSeq" id="WP_131611675.1">
    <property type="nucleotide sequence ID" value="NZ_SJSM01000023.1"/>
</dbReference>
<comment type="caution">
    <text evidence="3">The sequence shown here is derived from an EMBL/GenBank/DDBJ whole genome shotgun (WGS) entry which is preliminary data.</text>
</comment>
<dbReference type="InterPro" id="IPR029058">
    <property type="entry name" value="AB_hydrolase_fold"/>
</dbReference>
<dbReference type="InterPro" id="IPR050300">
    <property type="entry name" value="GDXG_lipolytic_enzyme"/>
</dbReference>
<dbReference type="GO" id="GO:0016787">
    <property type="term" value="F:hydrolase activity"/>
    <property type="evidence" value="ECO:0007669"/>
    <property type="project" value="UniProtKB-KW"/>
</dbReference>
<proteinExistence type="predicted"/>
<sequence length="303" mass="33148">MKICIINILLFITCFECGFAQKPVLLYPDGVPNSKKTPSAYVEINENNKVGFVSIPTLTPFFPEKANATGAAVIICPGGGYARLMIDNEGYDIARKFNEIGVAAFVLKYRLPSDEVMADKTIGPLQDAQRAIQLVRLRSAEWGINPAKIGIVGFSAGGHLASTAGTHFDHSVIENRLNVNLRPDFMMLIYPVISFGAVGHQGSKHNLLGADPDQKLVDLYSNEKQVGSNTPITFIVQSQDDKTVPVQNSLLFYSALTEAKVKAEMVLYATGGHGFGLYNKATKDQWFDHATNWLNANGFLQSF</sequence>
<dbReference type="Gene3D" id="3.40.50.1820">
    <property type="entry name" value="alpha/beta hydrolase"/>
    <property type="match status" value="1"/>
</dbReference>
<accession>A0A4V2MHR4</accession>
<dbReference type="OrthoDB" id="9794725at2"/>
<dbReference type="Proteomes" id="UP000291117">
    <property type="component" value="Unassembled WGS sequence"/>
</dbReference>
<dbReference type="SUPFAM" id="SSF53474">
    <property type="entry name" value="alpha/beta-Hydrolases"/>
    <property type="match status" value="1"/>
</dbReference>
<name>A0A4V2MHR4_9SPHI</name>
<feature type="domain" description="BD-FAE-like" evidence="2">
    <location>
        <begin position="62"/>
        <end position="256"/>
    </location>
</feature>
<dbReference type="AlphaFoldDB" id="A0A4V2MHR4"/>
<reference evidence="3 4" key="1">
    <citation type="submission" date="2019-02" db="EMBL/GenBank/DDBJ databases">
        <title>Pedobacter sp. RP-3-8 sp. nov., isolated from Arctic soil.</title>
        <authorList>
            <person name="Dahal R.H."/>
        </authorList>
    </citation>
    <scope>NUCLEOTIDE SEQUENCE [LARGE SCALE GENOMIC DNA]</scope>
    <source>
        <strain evidence="3 4">RP-3-8</strain>
    </source>
</reference>
<dbReference type="PANTHER" id="PTHR48081">
    <property type="entry name" value="AB HYDROLASE SUPERFAMILY PROTEIN C4A8.06C"/>
    <property type="match status" value="1"/>
</dbReference>
<dbReference type="Pfam" id="PF20434">
    <property type="entry name" value="BD-FAE"/>
    <property type="match status" value="1"/>
</dbReference>
<dbReference type="PANTHER" id="PTHR48081:SF6">
    <property type="entry name" value="PEPTIDASE S9 PROLYL OLIGOPEPTIDASE CATALYTIC DOMAIN-CONTAINING PROTEIN"/>
    <property type="match status" value="1"/>
</dbReference>
<dbReference type="InterPro" id="IPR049492">
    <property type="entry name" value="BD-FAE-like_dom"/>
</dbReference>
<protein>
    <submittedName>
        <fullName evidence="3">Alpha/beta hydrolase</fullName>
    </submittedName>
</protein>
<keyword evidence="4" id="KW-1185">Reference proteome</keyword>
<evidence type="ECO:0000256" key="1">
    <source>
        <dbReference type="ARBA" id="ARBA00022801"/>
    </source>
</evidence>
<gene>
    <name evidence="3" type="ORF">EZ444_22745</name>
</gene>
<dbReference type="EMBL" id="SJSM01000023">
    <property type="protein sequence ID" value="TCC87446.1"/>
    <property type="molecule type" value="Genomic_DNA"/>
</dbReference>
<organism evidence="3 4">
    <name type="scientific">Pedobacter hiemivivus</name>
    <dbReference type="NCBI Taxonomy" id="2530454"/>
    <lineage>
        <taxon>Bacteria</taxon>
        <taxon>Pseudomonadati</taxon>
        <taxon>Bacteroidota</taxon>
        <taxon>Sphingobacteriia</taxon>
        <taxon>Sphingobacteriales</taxon>
        <taxon>Sphingobacteriaceae</taxon>
        <taxon>Pedobacter</taxon>
    </lineage>
</organism>
<evidence type="ECO:0000259" key="2">
    <source>
        <dbReference type="Pfam" id="PF20434"/>
    </source>
</evidence>
<evidence type="ECO:0000313" key="4">
    <source>
        <dbReference type="Proteomes" id="UP000291117"/>
    </source>
</evidence>
<evidence type="ECO:0000313" key="3">
    <source>
        <dbReference type="EMBL" id="TCC87446.1"/>
    </source>
</evidence>